<feature type="active site" description="Nucleophile" evidence="3">
    <location>
        <position position="102"/>
    </location>
</feature>
<feature type="binding site" evidence="4">
    <location>
        <position position="102"/>
    </location>
    <ligand>
        <name>substrate</name>
    </ligand>
</feature>
<evidence type="ECO:0000313" key="5">
    <source>
        <dbReference type="EMBL" id="MTW14227.1"/>
    </source>
</evidence>
<dbReference type="Proteomes" id="UP000472320">
    <property type="component" value="Unassembled WGS sequence"/>
</dbReference>
<dbReference type="GO" id="GO:0000272">
    <property type="term" value="P:polysaccharide catabolic process"/>
    <property type="evidence" value="ECO:0007669"/>
    <property type="project" value="TreeGrafter"/>
</dbReference>
<accession>A0A6L6QQS1</accession>
<evidence type="ECO:0000256" key="4">
    <source>
        <dbReference type="PIRSR" id="PIRSR610905-2"/>
    </source>
</evidence>
<reference evidence="5 6" key="1">
    <citation type="submission" date="2019-11" db="EMBL/GenBank/DDBJ databases">
        <title>Type strains purchased from KCTC, JCM and DSMZ.</title>
        <authorList>
            <person name="Lu H."/>
        </authorList>
    </citation>
    <scope>NUCLEOTIDE SEQUENCE [LARGE SCALE GENOMIC DNA]</scope>
    <source>
        <strain evidence="5 6">JCM 31587</strain>
    </source>
</reference>
<gene>
    <name evidence="5" type="ORF">GM658_26790</name>
</gene>
<dbReference type="Gene3D" id="1.50.10.10">
    <property type="match status" value="1"/>
</dbReference>
<dbReference type="RefSeq" id="WP_155457172.1">
    <property type="nucleotide sequence ID" value="NZ_WNKX01000037.1"/>
</dbReference>
<keyword evidence="1 5" id="KW-0378">Hydrolase</keyword>
<evidence type="ECO:0000256" key="1">
    <source>
        <dbReference type="ARBA" id="ARBA00022801"/>
    </source>
</evidence>
<comment type="caution">
    <text evidence="5">The sequence shown here is derived from an EMBL/GenBank/DDBJ whole genome shotgun (WGS) entry which is preliminary data.</text>
</comment>
<evidence type="ECO:0000256" key="2">
    <source>
        <dbReference type="ARBA" id="ARBA00038358"/>
    </source>
</evidence>
<keyword evidence="6" id="KW-1185">Reference proteome</keyword>
<comment type="similarity">
    <text evidence="2">Belongs to the glycosyl hydrolase 88 family.</text>
</comment>
<feature type="binding site" evidence="4">
    <location>
        <position position="163"/>
    </location>
    <ligand>
        <name>substrate</name>
    </ligand>
</feature>
<name>A0A6L6QQS1_9BURK</name>
<dbReference type="InterPro" id="IPR008928">
    <property type="entry name" value="6-hairpin_glycosidase_sf"/>
</dbReference>
<dbReference type="EMBL" id="WNKX01000037">
    <property type="protein sequence ID" value="MTW14227.1"/>
    <property type="molecule type" value="Genomic_DNA"/>
</dbReference>
<dbReference type="PANTHER" id="PTHR36845">
    <property type="entry name" value="HYDROLASE, PUTATIVE (AFU_ORTHOLOGUE AFUA_7G05090)-RELATED"/>
    <property type="match status" value="1"/>
</dbReference>
<feature type="active site" description="Proton donor" evidence="3">
    <location>
        <position position="163"/>
    </location>
</feature>
<dbReference type="PANTHER" id="PTHR36845:SF1">
    <property type="entry name" value="HYDROLASE, PUTATIVE (AFU_ORTHOLOGUE AFUA_7G05090)-RELATED"/>
    <property type="match status" value="1"/>
</dbReference>
<protein>
    <submittedName>
        <fullName evidence="5">Glucuronyl hydrolase</fullName>
    </submittedName>
</protein>
<dbReference type="InterPro" id="IPR012341">
    <property type="entry name" value="6hp_glycosidase-like_sf"/>
</dbReference>
<evidence type="ECO:0000256" key="3">
    <source>
        <dbReference type="PIRSR" id="PIRSR610905-1"/>
    </source>
</evidence>
<proteinExistence type="inferred from homology"/>
<sequence length="385" mass="42417">MNARPQPCPPALQRALYQLDGMLHTLGTQYPDDTSQHLHYQLRRHGTHAAGANVGWTTGFWPGMLWLGYELTGWQRFRDAATVQAADFARRLQEQADLDHHDLGFLYLLSNVAADRIAALPGARATALAAADRLLARFLPGAGVIQAWGKLDDPKERGRVIVDCVMNLPLLHWASAVTGEPGYREAARSHLVNTRHHLVRPDGSTCHTFFFNADTGEPLREVTHQGLADSSCWSRGQAWALYGFALNHRHLPELGLLDAAMQVADYFLGHLPPDLVALWDLGLAHDSGEPRDSSANAIAACGLLDLASQLPPGPQREHYHAAGERLLDALARHCAAELPAAGGLLTHGTYHRLANLGVEECTLWGDYYYLEALARLHHGWTSYDR</sequence>
<dbReference type="GO" id="GO:0052757">
    <property type="term" value="F:chondroitin hydrolase activity"/>
    <property type="evidence" value="ECO:0007669"/>
    <property type="project" value="TreeGrafter"/>
</dbReference>
<feature type="binding site" evidence="4">
    <location>
        <position position="239"/>
    </location>
    <ligand>
        <name>substrate</name>
    </ligand>
</feature>
<dbReference type="AlphaFoldDB" id="A0A6L6QQS1"/>
<organism evidence="5 6">
    <name type="scientific">Massilia eburnea</name>
    <dbReference type="NCBI Taxonomy" id="1776165"/>
    <lineage>
        <taxon>Bacteria</taxon>
        <taxon>Pseudomonadati</taxon>
        <taxon>Pseudomonadota</taxon>
        <taxon>Betaproteobacteria</taxon>
        <taxon>Burkholderiales</taxon>
        <taxon>Oxalobacteraceae</taxon>
        <taxon>Telluria group</taxon>
        <taxon>Massilia</taxon>
    </lineage>
</organism>
<feature type="binding site" evidence="4">
    <location>
        <position position="235"/>
    </location>
    <ligand>
        <name>substrate</name>
    </ligand>
</feature>
<evidence type="ECO:0000313" key="6">
    <source>
        <dbReference type="Proteomes" id="UP000472320"/>
    </source>
</evidence>
<dbReference type="Pfam" id="PF07470">
    <property type="entry name" value="Glyco_hydro_88"/>
    <property type="match status" value="1"/>
</dbReference>
<dbReference type="SUPFAM" id="SSF48208">
    <property type="entry name" value="Six-hairpin glycosidases"/>
    <property type="match status" value="1"/>
</dbReference>
<dbReference type="InterPro" id="IPR052369">
    <property type="entry name" value="UG_Glycosaminoglycan_Hydrolase"/>
</dbReference>
<feature type="binding site" evidence="4">
    <location>
        <position position="223"/>
    </location>
    <ligand>
        <name>substrate</name>
    </ligand>
</feature>
<dbReference type="InterPro" id="IPR010905">
    <property type="entry name" value="Glyco_hydro_88"/>
</dbReference>
<dbReference type="OrthoDB" id="428577at2"/>